<feature type="domain" description="CMP/dCMP-type deaminase" evidence="11">
    <location>
        <begin position="281"/>
        <end position="424"/>
    </location>
</feature>
<comment type="similarity">
    <text evidence="2">Belongs to the cytidine and deoxycytidylate deaminase family.</text>
</comment>
<keyword evidence="3" id="KW-0479">Metal-binding</keyword>
<dbReference type="Pfam" id="PF00383">
    <property type="entry name" value="dCMP_cyt_deam_1"/>
    <property type="match status" value="1"/>
</dbReference>
<dbReference type="InterPro" id="IPR016193">
    <property type="entry name" value="Cytidine_deaminase-like"/>
</dbReference>
<dbReference type="CDD" id="cd01286">
    <property type="entry name" value="deoxycytidylate_deaminase"/>
    <property type="match status" value="1"/>
</dbReference>
<dbReference type="Gene3D" id="3.40.50.300">
    <property type="entry name" value="P-loop containing nucleotide triphosphate hydrolases"/>
    <property type="match status" value="1"/>
</dbReference>
<dbReference type="GO" id="GO:0009165">
    <property type="term" value="P:nucleotide biosynthetic process"/>
    <property type="evidence" value="ECO:0007669"/>
    <property type="project" value="UniProtKB-KW"/>
</dbReference>
<keyword evidence="5" id="KW-0378">Hydrolase</keyword>
<dbReference type="InterPro" id="IPR015517">
    <property type="entry name" value="dCMP_deaminase-rel"/>
</dbReference>
<evidence type="ECO:0000256" key="8">
    <source>
        <dbReference type="ARBA" id="ARBA00041763"/>
    </source>
</evidence>
<keyword evidence="4" id="KW-0545">Nucleotide biosynthesis</keyword>
<evidence type="ECO:0000256" key="4">
    <source>
        <dbReference type="ARBA" id="ARBA00022727"/>
    </source>
</evidence>
<evidence type="ECO:0000313" key="12">
    <source>
        <dbReference type="EMBL" id="KZV96949.1"/>
    </source>
</evidence>
<keyword evidence="13" id="KW-1185">Reference proteome</keyword>
<evidence type="ECO:0000256" key="3">
    <source>
        <dbReference type="ARBA" id="ARBA00022723"/>
    </source>
</evidence>
<reference evidence="12 13" key="1">
    <citation type="journal article" date="2016" name="Mol. Biol. Evol.">
        <title>Comparative Genomics of Early-Diverging Mushroom-Forming Fungi Provides Insights into the Origins of Lignocellulose Decay Capabilities.</title>
        <authorList>
            <person name="Nagy L.G."/>
            <person name="Riley R."/>
            <person name="Tritt A."/>
            <person name="Adam C."/>
            <person name="Daum C."/>
            <person name="Floudas D."/>
            <person name="Sun H."/>
            <person name="Yadav J.S."/>
            <person name="Pangilinan J."/>
            <person name="Larsson K.H."/>
            <person name="Matsuura K."/>
            <person name="Barry K."/>
            <person name="Labutti K."/>
            <person name="Kuo R."/>
            <person name="Ohm R.A."/>
            <person name="Bhattacharya S.S."/>
            <person name="Shirouzu T."/>
            <person name="Yoshinaga Y."/>
            <person name="Martin F.M."/>
            <person name="Grigoriev I.V."/>
            <person name="Hibbett D.S."/>
        </authorList>
    </citation>
    <scope>NUCLEOTIDE SEQUENCE [LARGE SCALE GENOMIC DNA]</scope>
    <source>
        <strain evidence="12 13">HHB12029</strain>
    </source>
</reference>
<evidence type="ECO:0000256" key="6">
    <source>
        <dbReference type="ARBA" id="ARBA00022833"/>
    </source>
</evidence>
<dbReference type="GO" id="GO:0008270">
    <property type="term" value="F:zinc ion binding"/>
    <property type="evidence" value="ECO:0007669"/>
    <property type="project" value="InterPro"/>
</dbReference>
<dbReference type="PANTHER" id="PTHR11086:SF18">
    <property type="entry name" value="DEOXYCYTIDYLATE DEAMINASE"/>
    <property type="match status" value="1"/>
</dbReference>
<dbReference type="InterPro" id="IPR002125">
    <property type="entry name" value="CMP_dCMP_dom"/>
</dbReference>
<evidence type="ECO:0000313" key="13">
    <source>
        <dbReference type="Proteomes" id="UP000077266"/>
    </source>
</evidence>
<dbReference type="InterPro" id="IPR016192">
    <property type="entry name" value="APOBEC/CMP_deaminase_Zn-bd"/>
</dbReference>
<dbReference type="AlphaFoldDB" id="A0A166B0Y9"/>
<dbReference type="PANTHER" id="PTHR11086">
    <property type="entry name" value="DEOXYCYTIDYLATE DEAMINASE-RELATED"/>
    <property type="match status" value="1"/>
</dbReference>
<comment type="cofactor">
    <cofactor evidence="1">
        <name>Zn(2+)</name>
        <dbReference type="ChEBI" id="CHEBI:29105"/>
    </cofactor>
</comment>
<feature type="region of interest" description="Disordered" evidence="10">
    <location>
        <begin position="37"/>
        <end position="63"/>
    </location>
</feature>
<dbReference type="EC" id="3.5.4.12" evidence="7"/>
<dbReference type="FunFam" id="3.40.140.10:FF:000035">
    <property type="entry name" value="dCMP deaminase"/>
    <property type="match status" value="1"/>
</dbReference>
<dbReference type="InterPro" id="IPR027417">
    <property type="entry name" value="P-loop_NTPase"/>
</dbReference>
<protein>
    <recommendedName>
        <fullName evidence="9">Deoxycytidylate deaminase</fullName>
        <ecNumber evidence="7">3.5.4.12</ecNumber>
    </recommendedName>
    <alternativeName>
        <fullName evidence="8">dCMP deaminase</fullName>
    </alternativeName>
</protein>
<dbReference type="EMBL" id="KV425936">
    <property type="protein sequence ID" value="KZV96949.1"/>
    <property type="molecule type" value="Genomic_DNA"/>
</dbReference>
<sequence>MLIIITGPRGAGKSTIEDYLARQKGFRVLQFVEGGDKSLENENTPVGGDPVSGDTQPSTPIETERNEYLDGRGSSRRLGKTDSLASTSTIASVATTASSGSQPQVQALQMYSLPYMLDYVTRNWQTDFVTMKLDGTRPEVLAEFARRPFCAILHVDAPIMVRWERTRQKSRKNKESVPKLEEFIEEHDQLVFGAQPLSAPAPARDPTLFYENAPLPPLPVALPPASPAPLRIKTFVTLNPSLNASSHLVTLRVSNSFKTKQALYDHLDRLDIVRPDRLRPTWDDYFMTLAELAARRSNCMKRRVGAILVRGRRIVATGYNGTARGLKNCNEGGCNACNLRRIPGEEKLNECICLHAEENALLEAGRDRVSGWGDEATTLYCNTCPCLRCSVKIVQTGVKEVVYNHSYKVDEASAKLFEEAGVVLRRHTPPPSVHQ</sequence>
<evidence type="ECO:0000256" key="9">
    <source>
        <dbReference type="ARBA" id="ARBA00071582"/>
    </source>
</evidence>
<evidence type="ECO:0000256" key="2">
    <source>
        <dbReference type="ARBA" id="ARBA00006576"/>
    </source>
</evidence>
<dbReference type="SUPFAM" id="SSF53927">
    <property type="entry name" value="Cytidine deaminase-like"/>
    <property type="match status" value="1"/>
</dbReference>
<gene>
    <name evidence="12" type="ORF">EXIGLDRAFT_642644</name>
</gene>
<dbReference type="Gene3D" id="3.40.140.10">
    <property type="entry name" value="Cytidine Deaminase, domain 2"/>
    <property type="match status" value="1"/>
</dbReference>
<evidence type="ECO:0000256" key="1">
    <source>
        <dbReference type="ARBA" id="ARBA00001947"/>
    </source>
</evidence>
<organism evidence="12 13">
    <name type="scientific">Exidia glandulosa HHB12029</name>
    <dbReference type="NCBI Taxonomy" id="1314781"/>
    <lineage>
        <taxon>Eukaryota</taxon>
        <taxon>Fungi</taxon>
        <taxon>Dikarya</taxon>
        <taxon>Basidiomycota</taxon>
        <taxon>Agaricomycotina</taxon>
        <taxon>Agaricomycetes</taxon>
        <taxon>Auriculariales</taxon>
        <taxon>Exidiaceae</taxon>
        <taxon>Exidia</taxon>
    </lineage>
</organism>
<evidence type="ECO:0000256" key="10">
    <source>
        <dbReference type="SAM" id="MobiDB-lite"/>
    </source>
</evidence>
<dbReference type="InParanoid" id="A0A166B0Y9"/>
<proteinExistence type="inferred from homology"/>
<dbReference type="InterPro" id="IPR035105">
    <property type="entry name" value="Deoxycytidylate_deaminase_dom"/>
</dbReference>
<accession>A0A166B0Y9</accession>
<keyword evidence="6" id="KW-0862">Zinc</keyword>
<name>A0A166B0Y9_EXIGL</name>
<dbReference type="OrthoDB" id="6710946at2759"/>
<evidence type="ECO:0000259" key="11">
    <source>
        <dbReference type="PROSITE" id="PS51747"/>
    </source>
</evidence>
<dbReference type="SUPFAM" id="SSF52540">
    <property type="entry name" value="P-loop containing nucleoside triphosphate hydrolases"/>
    <property type="match status" value="1"/>
</dbReference>
<dbReference type="GO" id="GO:0004132">
    <property type="term" value="F:dCMP deaminase activity"/>
    <property type="evidence" value="ECO:0007669"/>
    <property type="project" value="UniProtKB-EC"/>
</dbReference>
<dbReference type="GO" id="GO:0005737">
    <property type="term" value="C:cytoplasm"/>
    <property type="evidence" value="ECO:0007669"/>
    <property type="project" value="TreeGrafter"/>
</dbReference>
<evidence type="ECO:0000256" key="5">
    <source>
        <dbReference type="ARBA" id="ARBA00022801"/>
    </source>
</evidence>
<dbReference type="Proteomes" id="UP000077266">
    <property type="component" value="Unassembled WGS sequence"/>
</dbReference>
<dbReference type="PROSITE" id="PS00903">
    <property type="entry name" value="CYT_DCMP_DEAMINASES_1"/>
    <property type="match status" value="1"/>
</dbReference>
<dbReference type="PROSITE" id="PS51747">
    <property type="entry name" value="CYT_DCMP_DEAMINASES_2"/>
    <property type="match status" value="1"/>
</dbReference>
<evidence type="ECO:0000256" key="7">
    <source>
        <dbReference type="ARBA" id="ARBA00038938"/>
    </source>
</evidence>
<dbReference type="STRING" id="1314781.A0A166B0Y9"/>
<dbReference type="FunCoup" id="A0A166B0Y9">
    <property type="interactions" value="65"/>
</dbReference>